<evidence type="ECO:0000313" key="2">
    <source>
        <dbReference type="Proteomes" id="UP000517916"/>
    </source>
</evidence>
<reference evidence="1 2" key="1">
    <citation type="submission" date="2020-08" db="EMBL/GenBank/DDBJ databases">
        <title>Genomic Encyclopedia of Archaeal and Bacterial Type Strains, Phase II (KMG-II): from individual species to whole genera.</title>
        <authorList>
            <person name="Goeker M."/>
        </authorList>
    </citation>
    <scope>NUCLEOTIDE SEQUENCE [LARGE SCALE GENOMIC DNA]</scope>
    <source>
        <strain evidence="1 2">DSM 43850</strain>
    </source>
</reference>
<gene>
    <name evidence="1" type="ORF">BC739_000302</name>
</gene>
<accession>A0ABR6B8A6</accession>
<proteinExistence type="predicted"/>
<comment type="caution">
    <text evidence="1">The sequence shown here is derived from an EMBL/GenBank/DDBJ whole genome shotgun (WGS) entry which is preliminary data.</text>
</comment>
<protein>
    <recommendedName>
        <fullName evidence="3">N-acetyltransferase domain-containing protein</fullName>
    </recommendedName>
</protein>
<evidence type="ECO:0000313" key="1">
    <source>
        <dbReference type="EMBL" id="MBA8923105.1"/>
    </source>
</evidence>
<dbReference type="RefSeq" id="WP_182836032.1">
    <property type="nucleotide sequence ID" value="NZ_BAAABQ010000011.1"/>
</dbReference>
<evidence type="ECO:0008006" key="3">
    <source>
        <dbReference type="Google" id="ProtNLM"/>
    </source>
</evidence>
<name>A0ABR6B8A6_9PSEU</name>
<sequence length="208" mass="21009">MPEPHPLLAVLLAAADGVFPPADGTVRFLPPLVGGMQAVVSLTGHAAVATSLPREAFHGLGLDGFGAALRPEMLLLLAGSTGVVGDLDVTLVARGTGGGGLPLRTDLDDHPRVRYARAQRSGVLVHGDERGLVTLASGLAGRVEMSVEAAPQRQGGAVGRSLITDALALVPVGAPVFAAVAPGNARSLRAFLAAGFMPVGSEVLVSPR</sequence>
<organism evidence="1 2">
    <name type="scientific">Kutzneria viridogrisea</name>
    <dbReference type="NCBI Taxonomy" id="47990"/>
    <lineage>
        <taxon>Bacteria</taxon>
        <taxon>Bacillati</taxon>
        <taxon>Actinomycetota</taxon>
        <taxon>Actinomycetes</taxon>
        <taxon>Pseudonocardiales</taxon>
        <taxon>Pseudonocardiaceae</taxon>
        <taxon>Kutzneria</taxon>
    </lineage>
</organism>
<keyword evidence="2" id="KW-1185">Reference proteome</keyword>
<dbReference type="EMBL" id="JACJID010000001">
    <property type="protein sequence ID" value="MBA8923105.1"/>
    <property type="molecule type" value="Genomic_DNA"/>
</dbReference>
<dbReference type="Proteomes" id="UP000517916">
    <property type="component" value="Unassembled WGS sequence"/>
</dbReference>